<evidence type="ECO:0000313" key="3">
    <source>
        <dbReference type="Proteomes" id="UP000286134"/>
    </source>
</evidence>
<dbReference type="AlphaFoldDB" id="A0A420HX20"/>
<dbReference type="EMBL" id="MCFK01003707">
    <property type="protein sequence ID" value="RKF61991.1"/>
    <property type="molecule type" value="Genomic_DNA"/>
</dbReference>
<feature type="region of interest" description="Disordered" evidence="1">
    <location>
        <begin position="124"/>
        <end position="147"/>
    </location>
</feature>
<reference evidence="2 3" key="1">
    <citation type="journal article" date="2018" name="BMC Genomics">
        <title>Comparative genome analyses reveal sequence features reflecting distinct modes of host-adaptation between dicot and monocot powdery mildew.</title>
        <authorList>
            <person name="Wu Y."/>
            <person name="Ma X."/>
            <person name="Pan Z."/>
            <person name="Kale S.D."/>
            <person name="Song Y."/>
            <person name="King H."/>
            <person name="Zhang Q."/>
            <person name="Presley C."/>
            <person name="Deng X."/>
            <person name="Wei C.I."/>
            <person name="Xiao S."/>
        </authorList>
    </citation>
    <scope>NUCLEOTIDE SEQUENCE [LARGE SCALE GENOMIC DNA]</scope>
    <source>
        <strain evidence="2">UMSG2</strain>
    </source>
</reference>
<evidence type="ECO:0000256" key="1">
    <source>
        <dbReference type="SAM" id="MobiDB-lite"/>
    </source>
</evidence>
<feature type="compositionally biased region" description="Polar residues" evidence="1">
    <location>
        <begin position="129"/>
        <end position="147"/>
    </location>
</feature>
<comment type="caution">
    <text evidence="2">The sequence shown here is derived from an EMBL/GenBank/DDBJ whole genome shotgun (WGS) entry which is preliminary data.</text>
</comment>
<sequence length="837" mass="95030">MISRASAATKSEGDQDKPLPTSDSMDYGSLDVIFGPIIIGDLVESHSMQIANPNGGLILLPISPPKSRKEKKRNSRKICDELKEVNLQMDKIEMANKITEMIIAEWCDVVQHIKNLTYQNQEWSKKRSSTCSPTQPTQKPYVSENYSKNSFERSKSIPAKAICKETLPSVMKVLEPSTTERSESNENAKQSSAFESFVIKRRPVEESFCMPSPIFSEAPNKRHGTRSRRRKLASLASTGDFSQSCCQTTTNNKNFDLKNLDMSFALGAPIEKSYEDLVRNAYTPRKAESSIKCNNVARLRKNRSYLPVPTERRLKISNFRSKRLSLGQKTPPNQGEISTQEPVEIFHDKLGMCSQILSRNSVKSTPSYLFCVSDSDLNLKPLTKNHYALDPLNENPKYHSRILTLTENGSFVTEFQDKDITFSEKLSKVLDQRSRHTLNLSHEAKYDNNMIPDRYLCQNEDRIMKRKFDYINQNDQSITPLGSVTRSASHSNKMSHLLAKFENEINPSPNLNEPTESMNRSDQSGNRLLGEYTKNSPLKAKKSIESDATFQKAISYKYPNPDPEIIRSKDLDSRRSLINLKDTPSLSLRRVKSFIEKPIKKTTNLSSAISRPLSVTNQINGQYMMSSEVGRGVRKVLNNSSLSSCSKQESTIQFSSARKLAGRSDTGTEEDGGSKYLNSSITFAPGRSNPLLYEQVRVLQRQLDKKCEEVQKLKQQAGTWHDITIGTLKKNLEDSKRHTRYWQEKAKFFELRFYSLHQALSSQNSHEQMYLSHEANISRSNSNLDDFSTAELAYRLPGPSHVDKWETKSWNSECSNGTVIRGLRKCVTESELSSWLK</sequence>
<name>A0A420HX20_9PEZI</name>
<protein>
    <submittedName>
        <fullName evidence="2">Putative gtpase gap</fullName>
    </submittedName>
</protein>
<feature type="region of interest" description="Disordered" evidence="1">
    <location>
        <begin position="1"/>
        <end position="24"/>
    </location>
</feature>
<organism evidence="2 3">
    <name type="scientific">Erysiphe neolycopersici</name>
    <dbReference type="NCBI Taxonomy" id="212602"/>
    <lineage>
        <taxon>Eukaryota</taxon>
        <taxon>Fungi</taxon>
        <taxon>Dikarya</taxon>
        <taxon>Ascomycota</taxon>
        <taxon>Pezizomycotina</taxon>
        <taxon>Leotiomycetes</taxon>
        <taxon>Erysiphales</taxon>
        <taxon>Erysiphaceae</taxon>
        <taxon>Erysiphe</taxon>
    </lineage>
</organism>
<keyword evidence="3" id="KW-1185">Reference proteome</keyword>
<feature type="region of interest" description="Disordered" evidence="1">
    <location>
        <begin position="504"/>
        <end position="529"/>
    </location>
</feature>
<gene>
    <name evidence="2" type="ORF">OnM2_037009</name>
</gene>
<feature type="compositionally biased region" description="Polar residues" evidence="1">
    <location>
        <begin position="505"/>
        <end position="526"/>
    </location>
</feature>
<evidence type="ECO:0000313" key="2">
    <source>
        <dbReference type="EMBL" id="RKF61991.1"/>
    </source>
</evidence>
<accession>A0A420HX20</accession>
<dbReference type="Proteomes" id="UP000286134">
    <property type="component" value="Unassembled WGS sequence"/>
</dbReference>
<dbReference type="STRING" id="212602.A0A420HX20"/>
<dbReference type="OrthoDB" id="9994905at2759"/>
<proteinExistence type="predicted"/>